<name>A0A382BXY2_9ZZZZ</name>
<protein>
    <submittedName>
        <fullName evidence="1">Uncharacterized protein</fullName>
    </submittedName>
</protein>
<evidence type="ECO:0000313" key="1">
    <source>
        <dbReference type="EMBL" id="SVB18668.1"/>
    </source>
</evidence>
<proteinExistence type="predicted"/>
<accession>A0A382BXY2</accession>
<dbReference type="EMBL" id="UINC01031901">
    <property type="protein sequence ID" value="SVB18668.1"/>
    <property type="molecule type" value="Genomic_DNA"/>
</dbReference>
<dbReference type="AlphaFoldDB" id="A0A382BXY2"/>
<reference evidence="1" key="1">
    <citation type="submission" date="2018-05" db="EMBL/GenBank/DDBJ databases">
        <authorList>
            <person name="Lanie J.A."/>
            <person name="Ng W.-L."/>
            <person name="Kazmierczak K.M."/>
            <person name="Andrzejewski T.M."/>
            <person name="Davidsen T.M."/>
            <person name="Wayne K.J."/>
            <person name="Tettelin H."/>
            <person name="Glass J.I."/>
            <person name="Rusch D."/>
            <person name="Podicherti R."/>
            <person name="Tsui H.-C.T."/>
            <person name="Winkler M.E."/>
        </authorList>
    </citation>
    <scope>NUCLEOTIDE SEQUENCE</scope>
</reference>
<feature type="non-terminal residue" evidence="1">
    <location>
        <position position="36"/>
    </location>
</feature>
<sequence>MKKTVIFILSLSICLASGKPQKQIEKLMKSLQDQYQ</sequence>
<organism evidence="1">
    <name type="scientific">marine metagenome</name>
    <dbReference type="NCBI Taxonomy" id="408172"/>
    <lineage>
        <taxon>unclassified sequences</taxon>
        <taxon>metagenomes</taxon>
        <taxon>ecological metagenomes</taxon>
    </lineage>
</organism>
<gene>
    <name evidence="1" type="ORF">METZ01_LOCUS171522</name>
</gene>